<dbReference type="Proteomes" id="UP000015091">
    <property type="component" value="Segment"/>
</dbReference>
<sequence>MKLVRYKGDIEMNEVKHIMVNWNEPEDNYSEFMLSQLKKLMWFEDEFAPSNDKEKWDQLNEAQQDTYLKVLAGLTGLDFFQGGKHGIDNWVNHIESPQKYTVFKMIEMEEVVIHAKSYSRIFSALATSPKIKQLEKWVEEHPSQQYKMNRIMKYYKGVNDKLSLYLAMAASCLLEGKLFYTGFFFPLYLSGQGSMKASGEIIKKIMLDENIHGIYTGLVAQEIYASLTEQERSFADEEFISLVYDLYDNELRYIEELYRDLGLTHKVKNFLRYNTNKVCMNLGKEPIFEHVEIDPIVLNALSTEAENHDFFSMKGASYVKPTVERMRKEDWNFKGIKG</sequence>
<keyword evidence="7" id="KW-0812">Transmembrane</keyword>
<dbReference type="InterPro" id="IPR012348">
    <property type="entry name" value="RNR-like"/>
</dbReference>
<evidence type="ECO:0000313" key="9">
    <source>
        <dbReference type="Proteomes" id="UP000015091"/>
    </source>
</evidence>
<gene>
    <name evidence="8" type="ORF">BASILISK_90</name>
</gene>
<dbReference type="InterPro" id="IPR000358">
    <property type="entry name" value="RNR_small_fam"/>
</dbReference>
<comment type="cofactor">
    <cofactor evidence="1">
        <name>Fe cation</name>
        <dbReference type="ChEBI" id="CHEBI:24875"/>
    </cofactor>
</comment>
<proteinExistence type="inferred from homology"/>
<dbReference type="SUPFAM" id="SSF47240">
    <property type="entry name" value="Ferritin-like"/>
    <property type="match status" value="1"/>
</dbReference>
<evidence type="ECO:0000256" key="6">
    <source>
        <dbReference type="ARBA" id="ARBA00023004"/>
    </source>
</evidence>
<protein>
    <recommendedName>
        <fullName evidence="3">ribonucleoside-diphosphate reductase</fullName>
        <ecNumber evidence="3">1.17.4.1</ecNumber>
    </recommendedName>
</protein>
<dbReference type="GO" id="GO:0004748">
    <property type="term" value="F:ribonucleoside-diphosphate reductase activity, thioredoxin disulfide as acceptor"/>
    <property type="evidence" value="ECO:0007669"/>
    <property type="project" value="UniProtKB-EC"/>
</dbReference>
<evidence type="ECO:0000313" key="8">
    <source>
        <dbReference type="EMBL" id="AGR46709.1"/>
    </source>
</evidence>
<dbReference type="EMBL" id="KC595511">
    <property type="protein sequence ID" value="AGR46709.1"/>
    <property type="molecule type" value="Genomic_DNA"/>
</dbReference>
<keyword evidence="7" id="KW-1133">Transmembrane helix</keyword>
<keyword evidence="4" id="KW-0479">Metal-binding</keyword>
<dbReference type="GO" id="GO:0046872">
    <property type="term" value="F:metal ion binding"/>
    <property type="evidence" value="ECO:0007669"/>
    <property type="project" value="UniProtKB-KW"/>
</dbReference>
<feature type="transmembrane region" description="Helical" evidence="7">
    <location>
        <begin position="162"/>
        <end position="189"/>
    </location>
</feature>
<reference evidence="8 9" key="1">
    <citation type="journal article" date="2014" name="Genome Announc.">
        <title>Genome Sequences of Three Novel Bacillus cereus Bacteriophages.</title>
        <authorList>
            <person name="Grose J.H."/>
            <person name="Jensen J.D."/>
            <person name="Merrill B.D."/>
            <person name="Fisher J.N."/>
            <person name="Burnett S.H."/>
            <person name="Breakwell D.P."/>
        </authorList>
    </citation>
    <scope>NUCLEOTIDE SEQUENCE [LARGE SCALE GENOMIC DNA]</scope>
</reference>
<name>S5MAA6_9CAUD</name>
<keyword evidence="7" id="KW-0472">Membrane</keyword>
<dbReference type="NCBIfam" id="NF007183">
    <property type="entry name" value="PRK09614.1-2"/>
    <property type="match status" value="1"/>
</dbReference>
<dbReference type="PANTHER" id="PTHR23409:SF18">
    <property type="entry name" value="RIBONUCLEOSIDE-DIPHOSPHATE REDUCTASE SUBUNIT M2"/>
    <property type="match status" value="1"/>
</dbReference>
<evidence type="ECO:0000256" key="3">
    <source>
        <dbReference type="ARBA" id="ARBA00012274"/>
    </source>
</evidence>
<dbReference type="GO" id="GO:0009263">
    <property type="term" value="P:deoxyribonucleotide biosynthetic process"/>
    <property type="evidence" value="ECO:0007669"/>
    <property type="project" value="InterPro"/>
</dbReference>
<evidence type="ECO:0000256" key="4">
    <source>
        <dbReference type="ARBA" id="ARBA00022723"/>
    </source>
</evidence>
<evidence type="ECO:0000256" key="7">
    <source>
        <dbReference type="SAM" id="Phobius"/>
    </source>
</evidence>
<comment type="similarity">
    <text evidence="2">Belongs to the ribonucleoside diphosphate reductase small chain family.</text>
</comment>
<dbReference type="Pfam" id="PF00268">
    <property type="entry name" value="Ribonuc_red_sm"/>
    <property type="match status" value="1"/>
</dbReference>
<dbReference type="Gene3D" id="1.10.620.20">
    <property type="entry name" value="Ribonucleotide Reductase, subunit A"/>
    <property type="match status" value="1"/>
</dbReference>
<keyword evidence="6" id="KW-0408">Iron</keyword>
<keyword evidence="5" id="KW-0560">Oxidoreductase</keyword>
<dbReference type="InterPro" id="IPR030475">
    <property type="entry name" value="RNR_small_AS"/>
</dbReference>
<dbReference type="InterPro" id="IPR009078">
    <property type="entry name" value="Ferritin-like_SF"/>
</dbReference>
<organism evidence="8 9">
    <name type="scientific">Bacillus phage Basilisk</name>
    <dbReference type="NCBI Taxonomy" id="1296654"/>
    <lineage>
        <taxon>Viruses</taxon>
        <taxon>Duplodnaviria</taxon>
        <taxon>Heunggongvirae</taxon>
        <taxon>Uroviricota</taxon>
        <taxon>Caudoviricetes</taxon>
        <taxon>Sejongvirinae</taxon>
        <taxon>Basiliskvirus</taxon>
        <taxon>Basiliskvirus basilisk</taxon>
    </lineage>
</organism>
<dbReference type="PANTHER" id="PTHR23409">
    <property type="entry name" value="RIBONUCLEOSIDE-DIPHOSPHATE REDUCTASE SMALL CHAIN"/>
    <property type="match status" value="1"/>
</dbReference>
<evidence type="ECO:0000256" key="1">
    <source>
        <dbReference type="ARBA" id="ARBA00001962"/>
    </source>
</evidence>
<keyword evidence="9" id="KW-1185">Reference proteome</keyword>
<dbReference type="UniPathway" id="UPA00326"/>
<dbReference type="EC" id="1.17.4.1" evidence="3"/>
<dbReference type="InterPro" id="IPR033909">
    <property type="entry name" value="RNR_small"/>
</dbReference>
<accession>S5MAA6</accession>
<evidence type="ECO:0000256" key="5">
    <source>
        <dbReference type="ARBA" id="ARBA00023002"/>
    </source>
</evidence>
<dbReference type="CDD" id="cd01049">
    <property type="entry name" value="RNRR2"/>
    <property type="match status" value="1"/>
</dbReference>
<dbReference type="PROSITE" id="PS00368">
    <property type="entry name" value="RIBORED_SMALL"/>
    <property type="match status" value="1"/>
</dbReference>
<evidence type="ECO:0000256" key="2">
    <source>
        <dbReference type="ARBA" id="ARBA00009303"/>
    </source>
</evidence>